<feature type="transmembrane region" description="Helical" evidence="1">
    <location>
        <begin position="66"/>
        <end position="89"/>
    </location>
</feature>
<evidence type="ECO:0000313" key="2">
    <source>
        <dbReference type="EMBL" id="KAE8665865.1"/>
    </source>
</evidence>
<sequence length="329" mass="36498">MEDKCHKGTQMEKASKILRTSIYKFLQSYQFFTTMAAILAFPYASSVLLSHLFAPSSSIVLPSIHTRLMAVFHALGFPVSSQLFTVLSFKISQTIYSSIFALPFTFTFFLVAKSSIFITLNQRKPAHSAALLLISFAFDLVEGFGLSLAPRWIVFISVPGFLIYSFMVANTIVVCNLALVSSAVEEQSNGGYLAIVKACVMLKGDAFSTGLTLTMAVNLALVAIEALFHYRIVKTYHAIDNSGDGGLIGSFSMATEGILIAYLYSIVVVLDAVMSFMFFKSCKTRRLTDRQGIFCCMIEELPLRNIERSHEIHQGSKTIIHLCCRKLYK</sequence>
<evidence type="ECO:0000313" key="3">
    <source>
        <dbReference type="Proteomes" id="UP000436088"/>
    </source>
</evidence>
<dbReference type="EMBL" id="VEPZ02001604">
    <property type="protein sequence ID" value="KAE8665865.1"/>
    <property type="molecule type" value="Genomic_DNA"/>
</dbReference>
<organism evidence="2 3">
    <name type="scientific">Hibiscus syriacus</name>
    <name type="common">Rose of Sharon</name>
    <dbReference type="NCBI Taxonomy" id="106335"/>
    <lineage>
        <taxon>Eukaryota</taxon>
        <taxon>Viridiplantae</taxon>
        <taxon>Streptophyta</taxon>
        <taxon>Embryophyta</taxon>
        <taxon>Tracheophyta</taxon>
        <taxon>Spermatophyta</taxon>
        <taxon>Magnoliopsida</taxon>
        <taxon>eudicotyledons</taxon>
        <taxon>Gunneridae</taxon>
        <taxon>Pentapetalae</taxon>
        <taxon>rosids</taxon>
        <taxon>malvids</taxon>
        <taxon>Malvales</taxon>
        <taxon>Malvaceae</taxon>
        <taxon>Malvoideae</taxon>
        <taxon>Hibiscus</taxon>
    </lineage>
</organism>
<keyword evidence="1" id="KW-0472">Membrane</keyword>
<feature type="transmembrane region" description="Helical" evidence="1">
    <location>
        <begin position="161"/>
        <end position="184"/>
    </location>
</feature>
<feature type="transmembrane region" description="Helical" evidence="1">
    <location>
        <begin position="205"/>
        <end position="228"/>
    </location>
</feature>
<reference evidence="2" key="1">
    <citation type="submission" date="2019-09" db="EMBL/GenBank/DDBJ databases">
        <title>Draft genome information of white flower Hibiscus syriacus.</title>
        <authorList>
            <person name="Kim Y.-M."/>
        </authorList>
    </citation>
    <scope>NUCLEOTIDE SEQUENCE [LARGE SCALE GENOMIC DNA]</scope>
    <source>
        <strain evidence="2">YM2019G1</strain>
    </source>
</reference>
<dbReference type="Proteomes" id="UP000436088">
    <property type="component" value="Unassembled WGS sequence"/>
</dbReference>
<feature type="transmembrane region" description="Helical" evidence="1">
    <location>
        <begin position="31"/>
        <end position="54"/>
    </location>
</feature>
<keyword evidence="1" id="KW-0812">Transmembrane</keyword>
<feature type="transmembrane region" description="Helical" evidence="1">
    <location>
        <begin position="95"/>
        <end position="118"/>
    </location>
</feature>
<evidence type="ECO:0000256" key="1">
    <source>
        <dbReference type="SAM" id="Phobius"/>
    </source>
</evidence>
<dbReference type="AlphaFoldDB" id="A0A6A2XFB7"/>
<keyword evidence="3" id="KW-1185">Reference proteome</keyword>
<feature type="transmembrane region" description="Helical" evidence="1">
    <location>
        <begin position="259"/>
        <end position="279"/>
    </location>
</feature>
<protein>
    <submittedName>
        <fullName evidence="2">Actin-binding FH2 protein isoform 1</fullName>
    </submittedName>
</protein>
<dbReference type="PANTHER" id="PTHR33133">
    <property type="entry name" value="OS08G0107100 PROTEIN-RELATED"/>
    <property type="match status" value="1"/>
</dbReference>
<proteinExistence type="predicted"/>
<accession>A0A6A2XFB7</accession>
<dbReference type="PANTHER" id="PTHR33133:SF3">
    <property type="entry name" value="TRANSMEMBRANE PROTEIN"/>
    <property type="match status" value="1"/>
</dbReference>
<keyword evidence="1" id="KW-1133">Transmembrane helix</keyword>
<name>A0A6A2XFB7_HIBSY</name>
<gene>
    <name evidence="2" type="ORF">F3Y22_tig00112523pilonHSYRG00025</name>
</gene>
<comment type="caution">
    <text evidence="2">The sequence shown here is derived from an EMBL/GenBank/DDBJ whole genome shotgun (WGS) entry which is preliminary data.</text>
</comment>